<dbReference type="SUPFAM" id="SSF103256">
    <property type="entry name" value="Hypothetical protein TM0160"/>
    <property type="match status" value="1"/>
</dbReference>
<evidence type="ECO:0000259" key="1">
    <source>
        <dbReference type="PROSITE" id="PS51658"/>
    </source>
</evidence>
<dbReference type="GO" id="GO:0004518">
    <property type="term" value="F:nuclease activity"/>
    <property type="evidence" value="ECO:0007669"/>
    <property type="project" value="InterPro"/>
</dbReference>
<dbReference type="InterPro" id="IPR036104">
    <property type="entry name" value="BFN_sf"/>
</dbReference>
<dbReference type="Gene3D" id="3.10.690.10">
    <property type="entry name" value="Bifunctional nuclease domain"/>
    <property type="match status" value="1"/>
</dbReference>
<evidence type="ECO:0000313" key="2">
    <source>
        <dbReference type="EMBL" id="SVA27873.1"/>
    </source>
</evidence>
<name>A0A381UM34_9ZZZZ</name>
<gene>
    <name evidence="2" type="ORF">METZ01_LOCUS80727</name>
</gene>
<accession>A0A381UM34</accession>
<reference evidence="2" key="1">
    <citation type="submission" date="2018-05" db="EMBL/GenBank/DDBJ databases">
        <authorList>
            <person name="Lanie J.A."/>
            <person name="Ng W.-L."/>
            <person name="Kazmierczak K.M."/>
            <person name="Andrzejewski T.M."/>
            <person name="Davidsen T.M."/>
            <person name="Wayne K.J."/>
            <person name="Tettelin H."/>
            <person name="Glass J.I."/>
            <person name="Rusch D."/>
            <person name="Podicherti R."/>
            <person name="Tsui H.-C.T."/>
            <person name="Winkler M.E."/>
        </authorList>
    </citation>
    <scope>NUCLEOTIDE SEQUENCE</scope>
</reference>
<proteinExistence type="predicted"/>
<dbReference type="PANTHER" id="PTHR15160:SF1">
    <property type="entry name" value="VON HIPPEL-LINDAU DISEASE TUMOR SUPPRESSOR"/>
    <property type="match status" value="1"/>
</dbReference>
<sequence length="181" mass="20151">MLELEIESIRVRQETQQRAVVLKVKDSDLYLPIFVGQFEVEAIRFKLMEVEVQRPMTHDLLGSVIGDLGGTIHSIVVSELKNDTFFAKIVIDTNGTLIEIDARPSDALALAVRSEAPIYAEDEVLEKAGVSLDVETENSSLEESQEKQVNEEELEGLSAFTDFIDSLDLEDIGNEGKKPDQ</sequence>
<dbReference type="InterPro" id="IPR003729">
    <property type="entry name" value="Bi_nuclease_dom"/>
</dbReference>
<dbReference type="Pfam" id="PF02577">
    <property type="entry name" value="BFN_dom"/>
    <property type="match status" value="1"/>
</dbReference>
<dbReference type="PROSITE" id="PS51658">
    <property type="entry name" value="BFN"/>
    <property type="match status" value="1"/>
</dbReference>
<protein>
    <recommendedName>
        <fullName evidence="1">BFN domain-containing protein</fullName>
    </recommendedName>
</protein>
<feature type="domain" description="BFN" evidence="1">
    <location>
        <begin position="1"/>
        <end position="132"/>
    </location>
</feature>
<organism evidence="2">
    <name type="scientific">marine metagenome</name>
    <dbReference type="NCBI Taxonomy" id="408172"/>
    <lineage>
        <taxon>unclassified sequences</taxon>
        <taxon>metagenomes</taxon>
        <taxon>ecological metagenomes</taxon>
    </lineage>
</organism>
<dbReference type="AlphaFoldDB" id="A0A381UM34"/>
<dbReference type="PANTHER" id="PTHR15160">
    <property type="entry name" value="VON HIPPEL-LINDAU PROTEIN"/>
    <property type="match status" value="1"/>
</dbReference>
<dbReference type="EMBL" id="UINC01006498">
    <property type="protein sequence ID" value="SVA27873.1"/>
    <property type="molecule type" value="Genomic_DNA"/>
</dbReference>